<evidence type="ECO:0000256" key="1">
    <source>
        <dbReference type="ARBA" id="ARBA00005336"/>
    </source>
</evidence>
<dbReference type="InterPro" id="IPR036962">
    <property type="entry name" value="Glyco_hydro_3_N_sf"/>
</dbReference>
<evidence type="ECO:0000256" key="4">
    <source>
        <dbReference type="SAM" id="MobiDB-lite"/>
    </source>
</evidence>
<dbReference type="InterPro" id="IPR001764">
    <property type="entry name" value="Glyco_hydro_3_N"/>
</dbReference>
<comment type="similarity">
    <text evidence="1">Belongs to the glycosyl hydrolase 3 family.</text>
</comment>
<feature type="compositionally biased region" description="Gly residues" evidence="4">
    <location>
        <begin position="353"/>
        <end position="363"/>
    </location>
</feature>
<evidence type="ECO:0000256" key="2">
    <source>
        <dbReference type="ARBA" id="ARBA00022801"/>
    </source>
</evidence>
<evidence type="ECO:0000259" key="5">
    <source>
        <dbReference type="Pfam" id="PF00933"/>
    </source>
</evidence>
<dbReference type="PANTHER" id="PTHR30480:SF16">
    <property type="entry name" value="GLYCOSIDE HYDROLASE FAMILY 3 DOMAIN PROTEIN"/>
    <property type="match status" value="1"/>
</dbReference>
<gene>
    <name evidence="6" type="ORF">ACEZDE_06120</name>
</gene>
<dbReference type="SUPFAM" id="SSF51445">
    <property type="entry name" value="(Trans)glycosidases"/>
    <property type="match status" value="1"/>
</dbReference>
<dbReference type="RefSeq" id="WP_380533273.1">
    <property type="nucleotide sequence ID" value="NZ_JBHFAB010000003.1"/>
</dbReference>
<dbReference type="GO" id="GO:0016798">
    <property type="term" value="F:hydrolase activity, acting on glycosyl bonds"/>
    <property type="evidence" value="ECO:0007669"/>
    <property type="project" value="UniProtKB-KW"/>
</dbReference>
<accession>A0ABV6VR82</accession>
<comment type="caution">
    <text evidence="6">The sequence shown here is derived from an EMBL/GenBank/DDBJ whole genome shotgun (WGS) entry which is preliminary data.</text>
</comment>
<organism evidence="6 7">
    <name type="scientific">Streptacidiphilus cavernicola</name>
    <dbReference type="NCBI Taxonomy" id="3342716"/>
    <lineage>
        <taxon>Bacteria</taxon>
        <taxon>Bacillati</taxon>
        <taxon>Actinomycetota</taxon>
        <taxon>Actinomycetes</taxon>
        <taxon>Kitasatosporales</taxon>
        <taxon>Streptomycetaceae</taxon>
        <taxon>Streptacidiphilus</taxon>
    </lineage>
</organism>
<dbReference type="PANTHER" id="PTHR30480">
    <property type="entry name" value="BETA-HEXOSAMINIDASE-RELATED"/>
    <property type="match status" value="1"/>
</dbReference>
<proteinExistence type="inferred from homology"/>
<dbReference type="InterPro" id="IPR050226">
    <property type="entry name" value="NagZ_Beta-hexosaminidase"/>
</dbReference>
<keyword evidence="2 6" id="KW-0378">Hydrolase</keyword>
<evidence type="ECO:0000256" key="3">
    <source>
        <dbReference type="ARBA" id="ARBA00023295"/>
    </source>
</evidence>
<dbReference type="Pfam" id="PF00933">
    <property type="entry name" value="Glyco_hydro_3"/>
    <property type="match status" value="1"/>
</dbReference>
<keyword evidence="3 6" id="KW-0326">Glycosidase</keyword>
<dbReference type="Proteomes" id="UP001592531">
    <property type="component" value="Unassembled WGS sequence"/>
</dbReference>
<dbReference type="InterPro" id="IPR017853">
    <property type="entry name" value="GH"/>
</dbReference>
<protein>
    <submittedName>
        <fullName evidence="6">Glycoside hydrolase family 3 protein</fullName>
        <ecNumber evidence="6">3.2.1.-</ecNumber>
    </submittedName>
</protein>
<evidence type="ECO:0000313" key="7">
    <source>
        <dbReference type="Proteomes" id="UP001592531"/>
    </source>
</evidence>
<feature type="region of interest" description="Disordered" evidence="4">
    <location>
        <begin position="342"/>
        <end position="363"/>
    </location>
</feature>
<sequence>MSIPSRSPESVRLRLLADTVLQPGFAGTTPPDWLRRRVAEGLGGVVLFARNTPDAETTAALTAALRAENPDLLVAADEEGGQVTRIEAATGSSWPGNAALGHLDDPELTERVAAEMGRFLAAAGITLDYAPTADINSAPENPVIGVRSFGADLAVTALHTAAFVRGLQSAGVAGCAKHFPGHGDTVLDSHDDLPVLELDRTVLETRELLPFRAAITAGVRSVMAGHLLVPALDPEHPASLSHAVLTGLLRERLGFEGLIVTDALEMKALGGASLPALAVRAVAAGADAVCLGSNPIDEASLLALRDALVSAVHDGTLPEQRLADAAERVRRLAAWSREARARAARDGEEQGGEEQGGAAGPFGDGFARLGREAAVRAVELTVRDPEALPLGAAPVVLTLAPPPHAELDGPSAWGVAGPLADLRPGTTALALGRDGLTPAALDRATADRTRPLVVVVRDASRLAWARRALDELLRRRADAIVVELGWPGRDRPGAVHLATRGPARVSARAAAELLCGRP</sequence>
<dbReference type="EMBL" id="JBHFAB010000003">
    <property type="protein sequence ID" value="MFC1416216.1"/>
    <property type="molecule type" value="Genomic_DNA"/>
</dbReference>
<evidence type="ECO:0000313" key="6">
    <source>
        <dbReference type="EMBL" id="MFC1416216.1"/>
    </source>
</evidence>
<name>A0ABV6VR82_9ACTN</name>
<reference evidence="6 7" key="1">
    <citation type="submission" date="2024-09" db="EMBL/GenBank/DDBJ databases">
        <authorList>
            <person name="Lee S.D."/>
        </authorList>
    </citation>
    <scope>NUCLEOTIDE SEQUENCE [LARGE SCALE GENOMIC DNA]</scope>
    <source>
        <strain evidence="6 7">N8-3</strain>
    </source>
</reference>
<keyword evidence="7" id="KW-1185">Reference proteome</keyword>
<dbReference type="Gene3D" id="3.20.20.300">
    <property type="entry name" value="Glycoside hydrolase, family 3, N-terminal domain"/>
    <property type="match status" value="1"/>
</dbReference>
<dbReference type="EC" id="3.2.1.-" evidence="6"/>
<feature type="domain" description="Glycoside hydrolase family 3 N-terminal" evidence="5">
    <location>
        <begin position="41"/>
        <end position="332"/>
    </location>
</feature>